<comment type="caution">
    <text evidence="2">The sequence shown here is derived from an EMBL/GenBank/DDBJ whole genome shotgun (WGS) entry which is preliminary data.</text>
</comment>
<evidence type="ECO:0000313" key="2">
    <source>
        <dbReference type="EMBL" id="KNZ52971.1"/>
    </source>
</evidence>
<keyword evidence="3" id="KW-1185">Reference proteome</keyword>
<feature type="transmembrane region" description="Helical" evidence="1">
    <location>
        <begin position="65"/>
        <end position="89"/>
    </location>
</feature>
<keyword evidence="1" id="KW-0472">Membrane</keyword>
<feature type="transmembrane region" description="Helical" evidence="1">
    <location>
        <begin position="32"/>
        <end position="53"/>
    </location>
</feature>
<evidence type="ECO:0000313" key="3">
    <source>
        <dbReference type="Proteomes" id="UP000037035"/>
    </source>
</evidence>
<dbReference type="AlphaFoldDB" id="A0A0L6UWQ2"/>
<dbReference type="Proteomes" id="UP000037035">
    <property type="component" value="Unassembled WGS sequence"/>
</dbReference>
<proteinExistence type="predicted"/>
<dbReference type="VEuPathDB" id="FungiDB:VP01_3380g1"/>
<evidence type="ECO:0000256" key="1">
    <source>
        <dbReference type="SAM" id="Phobius"/>
    </source>
</evidence>
<name>A0A0L6UWQ2_9BASI</name>
<protein>
    <submittedName>
        <fullName evidence="2">Uncharacterized protein</fullName>
    </submittedName>
</protein>
<feature type="transmembrane region" description="Helical" evidence="1">
    <location>
        <begin position="110"/>
        <end position="132"/>
    </location>
</feature>
<accession>A0A0L6UWQ2</accession>
<sequence length="389" mass="43905">MLELNIQCSMMVKNDTIMASFDLRMVKYSRKFYIFTHNLTVSNLVNILLLLLLPHLSLPLFLINYFFPHTILSPIIISSINTGPTLLMLAGADQHSAKLLAANGFCHSSASIASVELTPFFFYTVIVLVFSVDSTQVLHRDDAFQWVNVLFSVGFCWMWFTSTVWGFYKQRDGSRSQKQLLLLMEWCTRKAEQAKVNKGKNKIKVVAEERSGYRRGGWFWLERASKEDQVDKSCSRGRFKGKPGWRRVDTQSPTETVFLSTALQGKTRAAESCAVGGLRSEADAGAVEFGQCCREWKLAWTWGCGNLMGVGVGDACGGSCEGAESWRDLSIHLPHRKEKKSRFFGRESRVKIQKSLKAKHSQYLSGLQCAKGGNKGVFVIRFREEYSPI</sequence>
<keyword evidence="1" id="KW-1133">Transmembrane helix</keyword>
<gene>
    <name evidence="2" type="ORF">VP01_3380g1</name>
</gene>
<reference evidence="2 3" key="1">
    <citation type="submission" date="2015-08" db="EMBL/GenBank/DDBJ databases">
        <title>Next Generation Sequencing and Analysis of the Genome of Puccinia sorghi L Schw, the Causal Agent of Maize Common Rust.</title>
        <authorList>
            <person name="Rochi L."/>
            <person name="Burguener G."/>
            <person name="Darino M."/>
            <person name="Turjanski A."/>
            <person name="Kreff E."/>
            <person name="Dieguez M.J."/>
            <person name="Sacco F."/>
        </authorList>
    </citation>
    <scope>NUCLEOTIDE SEQUENCE [LARGE SCALE GENOMIC DNA]</scope>
    <source>
        <strain evidence="2 3">RO10H11247</strain>
    </source>
</reference>
<organism evidence="2 3">
    <name type="scientific">Puccinia sorghi</name>
    <dbReference type="NCBI Taxonomy" id="27349"/>
    <lineage>
        <taxon>Eukaryota</taxon>
        <taxon>Fungi</taxon>
        <taxon>Dikarya</taxon>
        <taxon>Basidiomycota</taxon>
        <taxon>Pucciniomycotina</taxon>
        <taxon>Pucciniomycetes</taxon>
        <taxon>Pucciniales</taxon>
        <taxon>Pucciniaceae</taxon>
        <taxon>Puccinia</taxon>
    </lineage>
</organism>
<feature type="transmembrane region" description="Helical" evidence="1">
    <location>
        <begin position="144"/>
        <end position="168"/>
    </location>
</feature>
<keyword evidence="1" id="KW-0812">Transmembrane</keyword>
<dbReference type="EMBL" id="LAVV01008369">
    <property type="protein sequence ID" value="KNZ52971.1"/>
    <property type="molecule type" value="Genomic_DNA"/>
</dbReference>